<name>A0A2Z6ULB2_MICAE</name>
<comment type="caution">
    <text evidence="1">The sequence shown here is derived from an EMBL/GenBank/DDBJ whole genome shotgun (WGS) entry which is preliminary data.</text>
</comment>
<protein>
    <submittedName>
        <fullName evidence="1">Uncharacterized protein</fullName>
    </submittedName>
</protein>
<dbReference type="Proteomes" id="UP000248272">
    <property type="component" value="Unassembled WGS sequence"/>
</dbReference>
<dbReference type="EMBL" id="BDSG01000010">
    <property type="protein sequence ID" value="GBL09186.1"/>
    <property type="molecule type" value="Genomic_DNA"/>
</dbReference>
<reference evidence="1 2" key="1">
    <citation type="journal article" date="2018" name="Front. Microbiol.">
        <title>Adaptation of the Freshwater Bloom-Forming Cyanobacterium Microcystis aeruginosa to Brackish Water Is Driven by Recent Horizontal Transfer of Sucrose Genes.</title>
        <authorList>
            <person name="Tanabe Y."/>
            <person name="Hodoki Y."/>
            <person name="Sano T."/>
            <person name="Tada K."/>
            <person name="Watanabe M.M."/>
        </authorList>
    </citation>
    <scope>NUCLEOTIDE SEQUENCE [LARGE SCALE GENOMIC DNA]</scope>
    <source>
        <strain evidence="1 2">Sj</strain>
    </source>
</reference>
<evidence type="ECO:0000313" key="1">
    <source>
        <dbReference type="EMBL" id="GBL09186.1"/>
    </source>
</evidence>
<accession>A0A2Z6ULB2</accession>
<sequence>MSAPSSFSRAANSTVTTLDNLINQVFTDANGATTGNQELGVNSAALVQVTTSAIAGTDLVINDSTAGFQSSNDLLINITGFTGTLPALGSLPVGNFFI</sequence>
<gene>
    <name evidence="1" type="ORF">MSj_00664</name>
</gene>
<dbReference type="AlphaFoldDB" id="A0A2Z6ULB2"/>
<dbReference type="InterPro" id="IPR048165">
    <property type="entry name" value="Bluetail_dom"/>
</dbReference>
<proteinExistence type="predicted"/>
<evidence type="ECO:0000313" key="2">
    <source>
        <dbReference type="Proteomes" id="UP000248272"/>
    </source>
</evidence>
<dbReference type="NCBIfam" id="NF041519">
    <property type="entry name" value="bluetail"/>
    <property type="match status" value="1"/>
</dbReference>
<organism evidence="1 2">
    <name type="scientific">Microcystis aeruginosa Sj</name>
    <dbReference type="NCBI Taxonomy" id="1979544"/>
    <lineage>
        <taxon>Bacteria</taxon>
        <taxon>Bacillati</taxon>
        <taxon>Cyanobacteriota</taxon>
        <taxon>Cyanophyceae</taxon>
        <taxon>Oscillatoriophycideae</taxon>
        <taxon>Chroococcales</taxon>
        <taxon>Microcystaceae</taxon>
        <taxon>Microcystis</taxon>
    </lineage>
</organism>